<dbReference type="Proteomes" id="UP001522868">
    <property type="component" value="Unassembled WGS sequence"/>
</dbReference>
<proteinExistence type="predicted"/>
<dbReference type="Pfam" id="PF21780">
    <property type="entry name" value="DUF6875"/>
    <property type="match status" value="1"/>
</dbReference>
<protein>
    <recommendedName>
        <fullName evidence="1">DUF6875 domain-containing protein</fullName>
    </recommendedName>
</protein>
<dbReference type="RefSeq" id="WP_248634504.1">
    <property type="nucleotide sequence ID" value="NZ_JALPTH010000014.1"/>
</dbReference>
<keyword evidence="3" id="KW-1185">Reference proteome</keyword>
<organism evidence="2 3">
    <name type="scientific">Streptomyces lichenis</name>
    <dbReference type="NCBI Taxonomy" id="2306967"/>
    <lineage>
        <taxon>Bacteria</taxon>
        <taxon>Bacillati</taxon>
        <taxon>Actinomycetota</taxon>
        <taxon>Actinomycetes</taxon>
        <taxon>Kitasatosporales</taxon>
        <taxon>Streptomycetaceae</taxon>
        <taxon>Streptomyces</taxon>
    </lineage>
</organism>
<sequence length="217" mass="24165">MSPTAVGVDYASTLAAVDSWLTGYIAQSHPEIGRTGPICPFVAPSRKNRTMEVRIRLVGHAPTPELVEEIARSSLREYMLTTWQGRNPMLQAMVVVLPDLSPEDTPLLDRAQERVKDEYVAQGLMIGQFHPDCEVTAARNPAFAVSRAPVPVLAIRSIALHDVFFLAEHPHWFAKYREKFGKFYGPGTALMDPLLIERYEECERAYGLATAKATDPL</sequence>
<feature type="domain" description="DUF6875" evidence="1">
    <location>
        <begin position="15"/>
        <end position="183"/>
    </location>
</feature>
<comment type="caution">
    <text evidence="2">The sequence shown here is derived from an EMBL/GenBank/DDBJ whole genome shotgun (WGS) entry which is preliminary data.</text>
</comment>
<dbReference type="InterPro" id="IPR049240">
    <property type="entry name" value="DUF6875"/>
</dbReference>
<evidence type="ECO:0000259" key="1">
    <source>
        <dbReference type="Pfam" id="PF21780"/>
    </source>
</evidence>
<reference evidence="2 3" key="1">
    <citation type="submission" date="2022-04" db="EMBL/GenBank/DDBJ databases">
        <title>Streptomyces sp. nov. LCR6-01 isolated from Lichen of Dirinaria sp.</title>
        <authorList>
            <person name="Kanchanasin P."/>
            <person name="Tanasupawat S."/>
            <person name="Phongsopitanun W."/>
        </authorList>
    </citation>
    <scope>NUCLEOTIDE SEQUENCE [LARGE SCALE GENOMIC DNA]</scope>
    <source>
        <strain evidence="2 3">LCR6-01</strain>
    </source>
</reference>
<evidence type="ECO:0000313" key="2">
    <source>
        <dbReference type="EMBL" id="MCK8678853.1"/>
    </source>
</evidence>
<evidence type="ECO:0000313" key="3">
    <source>
        <dbReference type="Proteomes" id="UP001522868"/>
    </source>
</evidence>
<name>A0ABT0IC00_9ACTN</name>
<accession>A0ABT0IC00</accession>
<dbReference type="EMBL" id="JALPTH010000014">
    <property type="protein sequence ID" value="MCK8678853.1"/>
    <property type="molecule type" value="Genomic_DNA"/>
</dbReference>
<gene>
    <name evidence="2" type="ORF">M1O15_15920</name>
</gene>